<feature type="transmembrane region" description="Helical" evidence="1">
    <location>
        <begin position="38"/>
        <end position="57"/>
    </location>
</feature>
<name>A0A840AGW2_9PROT</name>
<evidence type="ECO:0000256" key="1">
    <source>
        <dbReference type="SAM" id="Phobius"/>
    </source>
</evidence>
<dbReference type="RefSeq" id="WP_184384984.1">
    <property type="nucleotide sequence ID" value="NZ_JACIDJ010000005.1"/>
</dbReference>
<protein>
    <submittedName>
        <fullName evidence="2">Uncharacterized protein</fullName>
    </submittedName>
</protein>
<keyword evidence="1" id="KW-0472">Membrane</keyword>
<comment type="caution">
    <text evidence="2">The sequence shown here is derived from an EMBL/GenBank/DDBJ whole genome shotgun (WGS) entry which is preliminary data.</text>
</comment>
<dbReference type="Proteomes" id="UP000553193">
    <property type="component" value="Unassembled WGS sequence"/>
</dbReference>
<accession>A0A840AGW2</accession>
<proteinExistence type="predicted"/>
<dbReference type="EMBL" id="JACIDJ010000005">
    <property type="protein sequence ID" value="MBB3899315.1"/>
    <property type="molecule type" value="Genomic_DNA"/>
</dbReference>
<evidence type="ECO:0000313" key="2">
    <source>
        <dbReference type="EMBL" id="MBB3899315.1"/>
    </source>
</evidence>
<dbReference type="AlphaFoldDB" id="A0A840AGW2"/>
<sequence length="125" mass="13680">MTRLRPLVDLSIRRACAFATLAIVLVVGSLMFDPVLALRVGGAASTLVAMALFVAAWRAPRRDVRDTEIYGLLRSANPPLAYLSEPGTKAQIAAVLRERLLWHAERALYVPLVFWALALVLALVT</sequence>
<keyword evidence="3" id="KW-1185">Reference proteome</keyword>
<reference evidence="2 3" key="1">
    <citation type="submission" date="2020-08" db="EMBL/GenBank/DDBJ databases">
        <title>Genomic Encyclopedia of Type Strains, Phase IV (KMG-IV): sequencing the most valuable type-strain genomes for metagenomic binning, comparative biology and taxonomic classification.</title>
        <authorList>
            <person name="Goeker M."/>
        </authorList>
    </citation>
    <scope>NUCLEOTIDE SEQUENCE [LARGE SCALE GENOMIC DNA]</scope>
    <source>
        <strain evidence="2 3">DSM 19979</strain>
    </source>
</reference>
<feature type="transmembrane region" description="Helical" evidence="1">
    <location>
        <begin position="107"/>
        <end position="124"/>
    </location>
</feature>
<evidence type="ECO:0000313" key="3">
    <source>
        <dbReference type="Proteomes" id="UP000553193"/>
    </source>
</evidence>
<feature type="transmembrane region" description="Helical" evidence="1">
    <location>
        <begin position="12"/>
        <end position="32"/>
    </location>
</feature>
<keyword evidence="1" id="KW-0812">Transmembrane</keyword>
<gene>
    <name evidence="2" type="ORF">GGQ83_002767</name>
</gene>
<organism evidence="2 3">
    <name type="scientific">Roseococcus suduntuyensis</name>
    <dbReference type="NCBI Taxonomy" id="455361"/>
    <lineage>
        <taxon>Bacteria</taxon>
        <taxon>Pseudomonadati</taxon>
        <taxon>Pseudomonadota</taxon>
        <taxon>Alphaproteobacteria</taxon>
        <taxon>Acetobacterales</taxon>
        <taxon>Roseomonadaceae</taxon>
        <taxon>Roseococcus</taxon>
    </lineage>
</organism>
<keyword evidence="1" id="KW-1133">Transmembrane helix</keyword>